<evidence type="ECO:0000313" key="1">
    <source>
        <dbReference type="EMBL" id="PWN25393.1"/>
    </source>
</evidence>
<sequence length="293" mass="32686">MPTDSQYRDSDKKRACLLRLPSELRAQILELACCGSSASSSPTDSDTAFKLCLVSKAIRAQVQKILYEVISITTPSALMELFATLQSRPDLGGAVKALHIGPASHLHPRWWPMQSLGDLTAKKFKKEGAWITHSIRDEGLLPHGCSLERKWRLGASDDDLKCFDDAVYDALIVAQVTLKVNLMQCRSELDGSCSLSSAVWLMRVLELQAVLDLYLTEMRRLEDRQGRAIEPCRRIQEDANDVPSCSTCVAYPALRLELPHGPLISEQDDELVHSRICSVPAHIITYAQIRRIC</sequence>
<dbReference type="Proteomes" id="UP000245884">
    <property type="component" value="Unassembled WGS sequence"/>
</dbReference>
<dbReference type="OrthoDB" id="3145912at2759"/>
<reference evidence="1 2" key="1">
    <citation type="journal article" date="2018" name="Mol. Biol. Evol.">
        <title>Broad Genomic Sampling Reveals a Smut Pathogenic Ancestry of the Fungal Clade Ustilaginomycotina.</title>
        <authorList>
            <person name="Kijpornyongpan T."/>
            <person name="Mondo S.J."/>
            <person name="Barry K."/>
            <person name="Sandor L."/>
            <person name="Lee J."/>
            <person name="Lipzen A."/>
            <person name="Pangilinan J."/>
            <person name="LaButti K."/>
            <person name="Hainaut M."/>
            <person name="Henrissat B."/>
            <person name="Grigoriev I.V."/>
            <person name="Spatafora J.W."/>
            <person name="Aime M.C."/>
        </authorList>
    </citation>
    <scope>NUCLEOTIDE SEQUENCE [LARGE SCALE GENOMIC DNA]</scope>
    <source>
        <strain evidence="1 2">MCA 5214</strain>
    </source>
</reference>
<gene>
    <name evidence="1" type="ORF">BDZ90DRAFT_74662</name>
</gene>
<dbReference type="EMBL" id="KZ819676">
    <property type="protein sequence ID" value="PWN25393.1"/>
    <property type="molecule type" value="Genomic_DNA"/>
</dbReference>
<keyword evidence="2" id="KW-1185">Reference proteome</keyword>
<evidence type="ECO:0000313" key="2">
    <source>
        <dbReference type="Proteomes" id="UP000245884"/>
    </source>
</evidence>
<dbReference type="AlphaFoldDB" id="A0A316UN99"/>
<evidence type="ECO:0008006" key="3">
    <source>
        <dbReference type="Google" id="ProtNLM"/>
    </source>
</evidence>
<name>A0A316UN99_9BASI</name>
<dbReference type="GeneID" id="37031658"/>
<dbReference type="RefSeq" id="XP_025360005.1">
    <property type="nucleotide sequence ID" value="XM_025509835.1"/>
</dbReference>
<organism evidence="1 2">
    <name type="scientific">Jaminaea rosea</name>
    <dbReference type="NCBI Taxonomy" id="1569628"/>
    <lineage>
        <taxon>Eukaryota</taxon>
        <taxon>Fungi</taxon>
        <taxon>Dikarya</taxon>
        <taxon>Basidiomycota</taxon>
        <taxon>Ustilaginomycotina</taxon>
        <taxon>Exobasidiomycetes</taxon>
        <taxon>Microstromatales</taxon>
        <taxon>Microstromatales incertae sedis</taxon>
        <taxon>Jaminaea</taxon>
    </lineage>
</organism>
<protein>
    <recommendedName>
        <fullName evidence="3">F-box domain-containing protein</fullName>
    </recommendedName>
</protein>
<proteinExistence type="predicted"/>
<accession>A0A316UN99</accession>